<comment type="caution">
    <text evidence="2">The sequence shown here is derived from an EMBL/GenBank/DDBJ whole genome shotgun (WGS) entry which is preliminary data.</text>
</comment>
<evidence type="ECO:0000313" key="3">
    <source>
        <dbReference type="Proteomes" id="UP001373714"/>
    </source>
</evidence>
<dbReference type="PANTHER" id="PTHR35605">
    <property type="entry name" value="ECP2 EFFECTOR PROTEIN DOMAIN-CONTAINING PROTEIN-RELATED"/>
    <property type="match status" value="1"/>
</dbReference>
<gene>
    <name evidence="2" type="ORF">TWF730_003145</name>
</gene>
<evidence type="ECO:0000313" key="2">
    <source>
        <dbReference type="EMBL" id="KAK6335769.1"/>
    </source>
</evidence>
<name>A0AAV9U5Z1_9PEZI</name>
<dbReference type="Proteomes" id="UP001373714">
    <property type="component" value="Unassembled WGS sequence"/>
</dbReference>
<protein>
    <submittedName>
        <fullName evidence="2">Uncharacterized protein</fullName>
    </submittedName>
</protein>
<proteinExistence type="predicted"/>
<keyword evidence="3" id="KW-1185">Reference proteome</keyword>
<evidence type="ECO:0000256" key="1">
    <source>
        <dbReference type="SAM" id="SignalP"/>
    </source>
</evidence>
<dbReference type="PANTHER" id="PTHR35605:SF1">
    <property type="entry name" value="ECP2 EFFECTOR PROTEIN DOMAIN-CONTAINING PROTEIN-RELATED"/>
    <property type="match status" value="1"/>
</dbReference>
<accession>A0AAV9U5Z1</accession>
<feature type="signal peptide" evidence="1">
    <location>
        <begin position="1"/>
        <end position="20"/>
    </location>
</feature>
<organism evidence="2 3">
    <name type="scientific">Orbilia blumenaviensis</name>
    <dbReference type="NCBI Taxonomy" id="1796055"/>
    <lineage>
        <taxon>Eukaryota</taxon>
        <taxon>Fungi</taxon>
        <taxon>Dikarya</taxon>
        <taxon>Ascomycota</taxon>
        <taxon>Pezizomycotina</taxon>
        <taxon>Orbiliomycetes</taxon>
        <taxon>Orbiliales</taxon>
        <taxon>Orbiliaceae</taxon>
        <taxon>Orbilia</taxon>
    </lineage>
</organism>
<sequence>MKFSTTMVLSLAALIAPSLAVPAPVIGTAMKVTGPIVPGGTNVELSGTAEEVIAQLDKLHPGWQNEQPPSEKRPLQARYWKDTPKCERIGGKGALHHAIKEGATHLKNLGNRGCGAAPHDCSRVSCSHGSAVFLCNNNNYPLVVPCNRIGEATDRIADDCIDNTFTIFGKYVDGQWSDTDGYTVFVRDGSC</sequence>
<dbReference type="EMBL" id="JAVHNS010000014">
    <property type="protein sequence ID" value="KAK6335769.1"/>
    <property type="molecule type" value="Genomic_DNA"/>
</dbReference>
<reference evidence="2 3" key="1">
    <citation type="submission" date="2019-10" db="EMBL/GenBank/DDBJ databases">
        <authorList>
            <person name="Palmer J.M."/>
        </authorList>
    </citation>
    <scope>NUCLEOTIDE SEQUENCE [LARGE SCALE GENOMIC DNA]</scope>
    <source>
        <strain evidence="2 3">TWF730</strain>
    </source>
</reference>
<feature type="chain" id="PRO_5043620181" evidence="1">
    <location>
        <begin position="21"/>
        <end position="191"/>
    </location>
</feature>
<keyword evidence="1" id="KW-0732">Signal</keyword>
<dbReference type="AlphaFoldDB" id="A0AAV9U5Z1"/>